<evidence type="ECO:0000313" key="3">
    <source>
        <dbReference type="Proteomes" id="UP001408356"/>
    </source>
</evidence>
<dbReference type="Proteomes" id="UP001408356">
    <property type="component" value="Unassembled WGS sequence"/>
</dbReference>
<feature type="compositionally biased region" description="Basic and acidic residues" evidence="1">
    <location>
        <begin position="189"/>
        <end position="200"/>
    </location>
</feature>
<feature type="compositionally biased region" description="Polar residues" evidence="1">
    <location>
        <begin position="208"/>
        <end position="217"/>
    </location>
</feature>
<evidence type="ECO:0000256" key="1">
    <source>
        <dbReference type="SAM" id="MobiDB-lite"/>
    </source>
</evidence>
<accession>A0ABR2US76</accession>
<gene>
    <name evidence="2" type="ORF">SUNI508_08664</name>
</gene>
<organism evidence="2 3">
    <name type="scientific">Seiridium unicorne</name>
    <dbReference type="NCBI Taxonomy" id="138068"/>
    <lineage>
        <taxon>Eukaryota</taxon>
        <taxon>Fungi</taxon>
        <taxon>Dikarya</taxon>
        <taxon>Ascomycota</taxon>
        <taxon>Pezizomycotina</taxon>
        <taxon>Sordariomycetes</taxon>
        <taxon>Xylariomycetidae</taxon>
        <taxon>Amphisphaeriales</taxon>
        <taxon>Sporocadaceae</taxon>
        <taxon>Seiridium</taxon>
    </lineage>
</organism>
<dbReference type="EMBL" id="JARVKF010000397">
    <property type="protein sequence ID" value="KAK9417513.1"/>
    <property type="molecule type" value="Genomic_DNA"/>
</dbReference>
<feature type="region of interest" description="Disordered" evidence="1">
    <location>
        <begin position="1"/>
        <end position="44"/>
    </location>
</feature>
<comment type="caution">
    <text evidence="2">The sequence shown here is derived from an EMBL/GenBank/DDBJ whole genome shotgun (WGS) entry which is preliminary data.</text>
</comment>
<feature type="region of interest" description="Disordered" evidence="1">
    <location>
        <begin position="309"/>
        <end position="361"/>
    </location>
</feature>
<sequence>MDVAYRQHANQARRKNRSSSNLNHLTLAPLTSKMPLTDPDDLPEFVASPLEHNVSYLQGKSAPTTPRLLARSPAGPNSRSRRSSMHGVKPETLTKSKSASHLAGFNDRQTHKSSGTFTPTTRRRKEESAVLSIEDRNDSDWMLRAGALISTEMRESKGQAWLINRQSSTSLTGLRDAEEEAFARELARERELASRRESRRGSIAPEDITTSPTSRLGSRSHSRKGSRNIPRTPLRDQLDNYFGHHETAVSEEYMQGPDFVSLDEKLEAIEIDTSQADEAAVRRLVKRETAGMGTWMGNLIGWSLFSVEEQEESDAADGEDSDGDESESHLSRSASSRQLDRVSAASEPQLPPPKANEGGWNDAAWLLSVASKVLL</sequence>
<proteinExistence type="predicted"/>
<reference evidence="2 3" key="1">
    <citation type="journal article" date="2024" name="J. Plant Pathol.">
        <title>Sequence and assembly of the genome of Seiridium unicorne, isolate CBS 538.82, causal agent of cypress canker disease.</title>
        <authorList>
            <person name="Scali E."/>
            <person name="Rocca G.D."/>
            <person name="Danti R."/>
            <person name="Garbelotto M."/>
            <person name="Barberini S."/>
            <person name="Baroncelli R."/>
            <person name="Emiliani G."/>
        </authorList>
    </citation>
    <scope>NUCLEOTIDE SEQUENCE [LARGE SCALE GENOMIC DNA]</scope>
    <source>
        <strain evidence="2 3">BM-138-508</strain>
    </source>
</reference>
<evidence type="ECO:0000313" key="2">
    <source>
        <dbReference type="EMBL" id="KAK9417513.1"/>
    </source>
</evidence>
<keyword evidence="3" id="KW-1185">Reference proteome</keyword>
<feature type="compositionally biased region" description="Basic and acidic residues" evidence="1">
    <location>
        <begin position="124"/>
        <end position="133"/>
    </location>
</feature>
<feature type="region of interest" description="Disordered" evidence="1">
    <location>
        <begin position="58"/>
        <end position="133"/>
    </location>
</feature>
<feature type="compositionally biased region" description="Acidic residues" evidence="1">
    <location>
        <begin position="309"/>
        <end position="325"/>
    </location>
</feature>
<dbReference type="InterPro" id="IPR025040">
    <property type="entry name" value="DUF3984"/>
</dbReference>
<name>A0ABR2US76_9PEZI</name>
<protein>
    <submittedName>
        <fullName evidence="2">Uncharacterized protein</fullName>
    </submittedName>
</protein>
<feature type="region of interest" description="Disordered" evidence="1">
    <location>
        <begin position="189"/>
        <end position="239"/>
    </location>
</feature>
<dbReference type="Pfam" id="PF13136">
    <property type="entry name" value="DUF3984"/>
    <property type="match status" value="1"/>
</dbReference>